<dbReference type="EMBL" id="JAUCQJ010000006">
    <property type="protein sequence ID" value="MDQ8750784.1"/>
    <property type="molecule type" value="Genomic_DNA"/>
</dbReference>
<comment type="caution">
    <text evidence="1">The sequence shown here is derived from an EMBL/GenBank/DDBJ whole genome shotgun (WGS) entry which is preliminary data.</text>
</comment>
<sequence>MKKDFEKEIKEKKTSEKKVYTPPEIGIIWVELEQGIANGSTSTRPADNLNVKTEWEGENNMVIETPF</sequence>
<protein>
    <submittedName>
        <fullName evidence="1">Uncharacterized protein</fullName>
    </submittedName>
</protein>
<proteinExistence type="predicted"/>
<dbReference type="AlphaFoldDB" id="A0ABD5BA94"/>
<evidence type="ECO:0000313" key="1">
    <source>
        <dbReference type="EMBL" id="MDQ8750784.1"/>
    </source>
</evidence>
<name>A0ABD5BA94_ELIMR</name>
<organism evidence="1 2">
    <name type="scientific">Elizabethkingia miricola</name>
    <name type="common">Chryseobacterium miricola</name>
    <dbReference type="NCBI Taxonomy" id="172045"/>
    <lineage>
        <taxon>Bacteria</taxon>
        <taxon>Pseudomonadati</taxon>
        <taxon>Bacteroidota</taxon>
        <taxon>Flavobacteriia</taxon>
        <taxon>Flavobacteriales</taxon>
        <taxon>Weeksellaceae</taxon>
        <taxon>Elizabethkingia</taxon>
    </lineage>
</organism>
<reference evidence="1 2" key="1">
    <citation type="submission" date="2023-06" db="EMBL/GenBank/DDBJ databases">
        <title>Nosocomial Elizabethkingia miricola genome.</title>
        <authorList>
            <person name="Morgado S."/>
            <person name="Fonseca E."/>
            <person name="Freitas F."/>
            <person name="Vicente A.C."/>
        </authorList>
    </citation>
    <scope>NUCLEOTIDE SEQUENCE [LARGE SCALE GENOMIC DNA]</scope>
    <source>
        <strain evidence="1 2">EM15</strain>
    </source>
</reference>
<dbReference type="RefSeq" id="WP_086979705.1">
    <property type="nucleotide sequence ID" value="NZ_CP040516.1"/>
</dbReference>
<dbReference type="Proteomes" id="UP001239265">
    <property type="component" value="Unassembled WGS sequence"/>
</dbReference>
<gene>
    <name evidence="1" type="ORF">QT385_19150</name>
</gene>
<accession>A0ABD5BA94</accession>
<evidence type="ECO:0000313" key="2">
    <source>
        <dbReference type="Proteomes" id="UP001239265"/>
    </source>
</evidence>